<evidence type="ECO:0000256" key="2">
    <source>
        <dbReference type="ARBA" id="ARBA00022862"/>
    </source>
</evidence>
<dbReference type="Proteomes" id="UP000198226">
    <property type="component" value="Chromosome I"/>
</dbReference>
<dbReference type="InterPro" id="IPR024706">
    <property type="entry name" value="Peroxiredoxin_AhpC-typ"/>
</dbReference>
<accession>A0A109IJL2</accession>
<dbReference type="InterPro" id="IPR050455">
    <property type="entry name" value="Tpx_Peroxidase_subfamily"/>
</dbReference>
<dbReference type="RefSeq" id="WP_067309389.1">
    <property type="nucleotide sequence ID" value="NZ_LRMV01000076.1"/>
</dbReference>
<dbReference type="EMBL" id="LT607752">
    <property type="protein sequence ID" value="SCG80735.1"/>
    <property type="molecule type" value="Genomic_DNA"/>
</dbReference>
<keyword evidence="1" id="KW-0575">Peroxidase</keyword>
<dbReference type="PANTHER" id="PTHR43110">
    <property type="entry name" value="THIOL PEROXIDASE"/>
    <property type="match status" value="1"/>
</dbReference>
<dbReference type="SUPFAM" id="SSF52833">
    <property type="entry name" value="Thioredoxin-like"/>
    <property type="match status" value="1"/>
</dbReference>
<dbReference type="OrthoDB" id="9809746at2"/>
<keyword evidence="3" id="KW-0560">Oxidoreductase</keyword>
<sequence length="165" mass="17448">MTGSDGPIRPGAPAPAFTLPATPDGRQTGPGQFRGRPVVLAFYPADWSPVCADQMALYQAAMPEFERYGAAVLGISVDSIWSHRAFAAAKGIRFPLLADFEPKGEVSRSYGAYTPQGQATRALVVVDPVGTVAWSYLSPAEVNPGADGILDALDRLGAERQVTAR</sequence>
<dbReference type="InterPro" id="IPR036249">
    <property type="entry name" value="Thioredoxin-like_sf"/>
</dbReference>
<reference evidence="7" key="1">
    <citation type="submission" date="2016-06" db="EMBL/GenBank/DDBJ databases">
        <authorList>
            <person name="Varghese N."/>
            <person name="Submissions Spin"/>
        </authorList>
    </citation>
    <scope>NUCLEOTIDE SEQUENCE [LARGE SCALE GENOMIC DNA]</scope>
    <source>
        <strain evidence="7">DSM 44983</strain>
    </source>
</reference>
<dbReference type="AlphaFoldDB" id="A0A109IJL2"/>
<evidence type="ECO:0000256" key="1">
    <source>
        <dbReference type="ARBA" id="ARBA00022559"/>
    </source>
</evidence>
<evidence type="ECO:0000256" key="5">
    <source>
        <dbReference type="SAM" id="MobiDB-lite"/>
    </source>
</evidence>
<feature type="region of interest" description="Disordered" evidence="5">
    <location>
        <begin position="1"/>
        <end position="30"/>
    </location>
</feature>
<keyword evidence="7" id="KW-1185">Reference proteome</keyword>
<dbReference type="GO" id="GO:0004601">
    <property type="term" value="F:peroxidase activity"/>
    <property type="evidence" value="ECO:0007669"/>
    <property type="project" value="UniProtKB-KW"/>
</dbReference>
<keyword evidence="4" id="KW-0676">Redox-active center</keyword>
<evidence type="ECO:0000256" key="4">
    <source>
        <dbReference type="ARBA" id="ARBA00023284"/>
    </source>
</evidence>
<dbReference type="PIRSF" id="PIRSF000239">
    <property type="entry name" value="AHPC"/>
    <property type="match status" value="1"/>
</dbReference>
<organism evidence="6 7">
    <name type="scientific">Micromonospora rifamycinica</name>
    <dbReference type="NCBI Taxonomy" id="291594"/>
    <lineage>
        <taxon>Bacteria</taxon>
        <taxon>Bacillati</taxon>
        <taxon>Actinomycetota</taxon>
        <taxon>Actinomycetes</taxon>
        <taxon>Micromonosporales</taxon>
        <taxon>Micromonosporaceae</taxon>
        <taxon>Micromonospora</taxon>
    </lineage>
</organism>
<dbReference type="Pfam" id="PF00578">
    <property type="entry name" value="AhpC-TSA"/>
    <property type="match status" value="1"/>
</dbReference>
<evidence type="ECO:0000256" key="3">
    <source>
        <dbReference type="ARBA" id="ARBA00023002"/>
    </source>
</evidence>
<dbReference type="PANTHER" id="PTHR43110:SF1">
    <property type="entry name" value="THIOL PEROXIDASE"/>
    <property type="match status" value="1"/>
</dbReference>
<protein>
    <submittedName>
        <fullName evidence="6">Peroxiredoxin</fullName>
    </submittedName>
</protein>
<keyword evidence="2" id="KW-0049">Antioxidant</keyword>
<gene>
    <name evidence="6" type="ORF">GA0070623_5185</name>
</gene>
<evidence type="ECO:0000313" key="7">
    <source>
        <dbReference type="Proteomes" id="UP000198226"/>
    </source>
</evidence>
<name>A0A109IJL2_9ACTN</name>
<dbReference type="InterPro" id="IPR000866">
    <property type="entry name" value="AhpC/TSA"/>
</dbReference>
<dbReference type="InterPro" id="IPR013766">
    <property type="entry name" value="Thioredoxin_domain"/>
</dbReference>
<dbReference type="Gene3D" id="3.40.30.10">
    <property type="entry name" value="Glutaredoxin"/>
    <property type="match status" value="1"/>
</dbReference>
<proteinExistence type="predicted"/>
<feature type="compositionally biased region" description="Low complexity" evidence="5">
    <location>
        <begin position="14"/>
        <end position="23"/>
    </location>
</feature>
<evidence type="ECO:0000313" key="6">
    <source>
        <dbReference type="EMBL" id="SCG80735.1"/>
    </source>
</evidence>
<dbReference type="PROSITE" id="PS51352">
    <property type="entry name" value="THIOREDOXIN_2"/>
    <property type="match status" value="1"/>
</dbReference>